<gene>
    <name evidence="3" type="ORF">C8Z91_08160</name>
</gene>
<feature type="compositionally biased region" description="Basic and acidic residues" evidence="1">
    <location>
        <begin position="128"/>
        <end position="146"/>
    </location>
</feature>
<feature type="compositionally biased region" description="Polar residues" evidence="1">
    <location>
        <begin position="347"/>
        <end position="358"/>
    </location>
</feature>
<dbReference type="RefSeq" id="WP_108531002.1">
    <property type="nucleotide sequence ID" value="NZ_PYHP01000022.1"/>
</dbReference>
<accession>A0A2T6G5F7</accession>
<dbReference type="Pfam" id="PF13529">
    <property type="entry name" value="Peptidase_C39_2"/>
    <property type="match status" value="1"/>
</dbReference>
<proteinExistence type="predicted"/>
<dbReference type="AlphaFoldDB" id="A0A2T6G5F7"/>
<comment type="caution">
    <text evidence="3">The sequence shown here is derived from an EMBL/GenBank/DDBJ whole genome shotgun (WGS) entry which is preliminary data.</text>
</comment>
<dbReference type="EMBL" id="PYHP01000022">
    <property type="protein sequence ID" value="PUA39393.1"/>
    <property type="molecule type" value="Genomic_DNA"/>
</dbReference>
<dbReference type="Gene3D" id="3.90.70.10">
    <property type="entry name" value="Cysteine proteinases"/>
    <property type="match status" value="1"/>
</dbReference>
<evidence type="ECO:0000313" key="3">
    <source>
        <dbReference type="EMBL" id="PUA39393.1"/>
    </source>
</evidence>
<feature type="region of interest" description="Disordered" evidence="1">
    <location>
        <begin position="555"/>
        <end position="584"/>
    </location>
</feature>
<feature type="domain" description="Peptidase C39-like" evidence="2">
    <location>
        <begin position="586"/>
        <end position="711"/>
    </location>
</feature>
<organism evidence="3 4">
    <name type="scientific">Paenibacillus elgii</name>
    <dbReference type="NCBI Taxonomy" id="189691"/>
    <lineage>
        <taxon>Bacteria</taxon>
        <taxon>Bacillati</taxon>
        <taxon>Bacillota</taxon>
        <taxon>Bacilli</taxon>
        <taxon>Bacillales</taxon>
        <taxon>Paenibacillaceae</taxon>
        <taxon>Paenibacillus</taxon>
    </lineage>
</organism>
<feature type="region of interest" description="Disordered" evidence="1">
    <location>
        <begin position="128"/>
        <end position="155"/>
    </location>
</feature>
<feature type="compositionally biased region" description="Low complexity" evidence="1">
    <location>
        <begin position="555"/>
        <end position="570"/>
    </location>
</feature>
<protein>
    <recommendedName>
        <fullName evidence="2">Peptidase C39-like domain-containing protein</fullName>
    </recommendedName>
</protein>
<evidence type="ECO:0000259" key="2">
    <source>
        <dbReference type="Pfam" id="PF13529"/>
    </source>
</evidence>
<dbReference type="Proteomes" id="UP000244184">
    <property type="component" value="Unassembled WGS sequence"/>
</dbReference>
<dbReference type="InterPro" id="IPR039564">
    <property type="entry name" value="Peptidase_C39-like"/>
</dbReference>
<sequence length="739" mass="81407">MPKATTGAQVLEREPTKEEMIAEWKRSMDEGEDPFIVITNGWDTPEDARRKAGNEMIWEAKKIRAQADTEKNAIEKQRLKNKADDLAAAGRKMGGVTSREIDQELARNIVANERILDARMAWLDAQKKGDAAGKKQAEQDAREARKMGGTIPNCDTEEMKRMVGNQMILSAKILWAEAHKEHDPANKEKAEKLAAKGRAMGGTITLQDDLADAQRMIANEMIWGAKQIWAAPIQAGGDASGAAASAKYARGHMGGTITIDHSVEEAGRVVADNRSHAHSKYSNAKDRAWNGIYDKAEWENNAQYLYNMTRKPGGDKWANDKLYLAEKILYGSPKEAEWAKQNFNKVTKPSEGAENSQGAGYDSSGKQNPDPGPVYNHAKEMVSKINKIDQDKFGKELQKFTEIYKKNLDVYERISKKTGIPPQLIAALHYRESSCDFTTYLHNGQKLGKKTTIVPVGVFFTNFEDAAVDALLRKEKLRDSYHLSATSNDLVAMMAYAEVYNGRGYMNKGRVSPYAYSGTNVYTKGKYVSDGKFDPNVVDRQPGVYILLKAIESASGSAGNGSSNVKNPSSKPTPTPTPSGNHMIKGVPAVDQIPFSASGCAIASFTMVANFYGADTDFNSVSKKYAPGNAMDFPRASKAVNLSYQRYDVGTSFTKNDVYRHIRASIDKGLPCIVSSDGHDRNGKASTHFAVVIGYTNEGNKDSDIIIIDPWGGVQTTLDHMQIYKSKGKILSVREFKPK</sequence>
<feature type="region of interest" description="Disordered" evidence="1">
    <location>
        <begin position="347"/>
        <end position="374"/>
    </location>
</feature>
<reference evidence="3 4" key="1">
    <citation type="submission" date="2018-03" db="EMBL/GenBank/DDBJ databases">
        <title>Genome sequence of Paenibacillus elgii strain AC13 an antimicrobial compound producing bacteria.</title>
        <authorList>
            <person name="Kurokawa A.S."/>
            <person name="Araujo J.F."/>
            <person name="Costa R.A."/>
            <person name="Ortega D.B."/>
            <person name="Pires A.S."/>
            <person name="Pappas G.J.Jr."/>
            <person name="Franco O.L."/>
            <person name="Barreto C."/>
            <person name="Magalhaes B.S."/>
            <person name="Kruger R.H."/>
        </authorList>
    </citation>
    <scope>NUCLEOTIDE SEQUENCE [LARGE SCALE GENOMIC DNA]</scope>
    <source>
        <strain evidence="3 4">AC13</strain>
    </source>
</reference>
<name>A0A2T6G5F7_9BACL</name>
<evidence type="ECO:0000256" key="1">
    <source>
        <dbReference type="SAM" id="MobiDB-lite"/>
    </source>
</evidence>
<evidence type="ECO:0000313" key="4">
    <source>
        <dbReference type="Proteomes" id="UP000244184"/>
    </source>
</evidence>